<evidence type="ECO:0000256" key="13">
    <source>
        <dbReference type="SAM" id="SignalP"/>
    </source>
</evidence>
<dbReference type="Gene3D" id="1.20.1070.10">
    <property type="entry name" value="Rhodopsin 7-helix transmembrane proteins"/>
    <property type="match status" value="1"/>
</dbReference>
<feature type="transmembrane region" description="Helical" evidence="12">
    <location>
        <begin position="757"/>
        <end position="774"/>
    </location>
</feature>
<evidence type="ECO:0000256" key="2">
    <source>
        <dbReference type="ARBA" id="ARBA00022692"/>
    </source>
</evidence>
<evidence type="ECO:0000256" key="8">
    <source>
        <dbReference type="ARBA" id="ARBA00023170"/>
    </source>
</evidence>
<dbReference type="InterPro" id="IPR016187">
    <property type="entry name" value="CTDL_fold"/>
</dbReference>
<keyword evidence="9" id="KW-0325">Glycoprotein</keyword>
<evidence type="ECO:0000259" key="16">
    <source>
        <dbReference type="PROSITE" id="PS50261"/>
    </source>
</evidence>
<organism evidence="17 18">
    <name type="scientific">Magallana gigas</name>
    <name type="common">Pacific oyster</name>
    <name type="synonym">Crassostrea gigas</name>
    <dbReference type="NCBI Taxonomy" id="29159"/>
    <lineage>
        <taxon>Eukaryota</taxon>
        <taxon>Metazoa</taxon>
        <taxon>Spiralia</taxon>
        <taxon>Lophotrochozoa</taxon>
        <taxon>Mollusca</taxon>
        <taxon>Bivalvia</taxon>
        <taxon>Autobranchia</taxon>
        <taxon>Pteriomorphia</taxon>
        <taxon>Ostreida</taxon>
        <taxon>Ostreoidea</taxon>
        <taxon>Ostreidae</taxon>
        <taxon>Magallana</taxon>
    </lineage>
</organism>
<dbReference type="SMART" id="SM00008">
    <property type="entry name" value="HormR"/>
    <property type="match status" value="1"/>
</dbReference>
<evidence type="ECO:0000256" key="9">
    <source>
        <dbReference type="ARBA" id="ARBA00023180"/>
    </source>
</evidence>
<dbReference type="PROSITE" id="PS00615">
    <property type="entry name" value="C_TYPE_LECTIN_1"/>
    <property type="match status" value="1"/>
</dbReference>
<keyword evidence="8" id="KW-0675">Receptor</keyword>
<dbReference type="AlphaFoldDB" id="A0A8W8IV05"/>
<keyword evidence="3 13" id="KW-0732">Signal</keyword>
<dbReference type="PROSITE" id="PS50041">
    <property type="entry name" value="C_TYPE_LECTIN_2"/>
    <property type="match status" value="1"/>
</dbReference>
<evidence type="ECO:0000256" key="6">
    <source>
        <dbReference type="ARBA" id="ARBA00023136"/>
    </source>
</evidence>
<evidence type="ECO:0000256" key="4">
    <source>
        <dbReference type="ARBA" id="ARBA00022989"/>
    </source>
</evidence>
<feature type="transmembrane region" description="Helical" evidence="12">
    <location>
        <begin position="654"/>
        <end position="674"/>
    </location>
</feature>
<dbReference type="SMART" id="SM00034">
    <property type="entry name" value="CLECT"/>
    <property type="match status" value="1"/>
</dbReference>
<dbReference type="CDD" id="cd15440">
    <property type="entry name" value="7tmB2_latrophilin-like_invertebrate"/>
    <property type="match status" value="1"/>
</dbReference>
<dbReference type="SUPFAM" id="SSF56436">
    <property type="entry name" value="C-type lectin-like"/>
    <property type="match status" value="1"/>
</dbReference>
<dbReference type="InterPro" id="IPR000203">
    <property type="entry name" value="GPS"/>
</dbReference>
<evidence type="ECO:0000256" key="10">
    <source>
        <dbReference type="ARBA" id="ARBA00023224"/>
    </source>
</evidence>
<keyword evidence="18" id="KW-1185">Reference proteome</keyword>
<dbReference type="InterPro" id="IPR017983">
    <property type="entry name" value="GPCR_2_secretin-like_CS"/>
</dbReference>
<feature type="transmembrane region" description="Helical" evidence="12">
    <location>
        <begin position="686"/>
        <end position="706"/>
    </location>
</feature>
<dbReference type="Gene3D" id="3.10.100.10">
    <property type="entry name" value="Mannose-Binding Protein A, subunit A"/>
    <property type="match status" value="1"/>
</dbReference>
<dbReference type="InterPro" id="IPR000832">
    <property type="entry name" value="GPCR_2_secretin-like"/>
</dbReference>
<evidence type="ECO:0000256" key="12">
    <source>
        <dbReference type="SAM" id="Phobius"/>
    </source>
</evidence>
<feature type="transmembrane region" description="Helical" evidence="12">
    <location>
        <begin position="718"/>
        <end position="745"/>
    </location>
</feature>
<dbReference type="InterPro" id="IPR048072">
    <property type="entry name" value="7tmB2_latrophilin-like"/>
</dbReference>
<dbReference type="InterPro" id="IPR016186">
    <property type="entry name" value="C-type_lectin-like/link_sf"/>
</dbReference>
<dbReference type="Pfam" id="PF01825">
    <property type="entry name" value="GPS"/>
    <property type="match status" value="1"/>
</dbReference>
<keyword evidence="2 12" id="KW-0812">Transmembrane</keyword>
<feature type="compositionally biased region" description="Polar residues" evidence="11">
    <location>
        <begin position="911"/>
        <end position="937"/>
    </location>
</feature>
<dbReference type="InterPro" id="IPR001879">
    <property type="entry name" value="GPCR_2_extracellular_dom"/>
</dbReference>
<dbReference type="Gene3D" id="2.60.220.50">
    <property type="match status" value="1"/>
</dbReference>
<evidence type="ECO:0000313" key="18">
    <source>
        <dbReference type="Proteomes" id="UP000005408"/>
    </source>
</evidence>
<feature type="region of interest" description="Disordered" evidence="11">
    <location>
        <begin position="910"/>
        <end position="937"/>
    </location>
</feature>
<feature type="transmembrane region" description="Helical" evidence="12">
    <location>
        <begin position="839"/>
        <end position="864"/>
    </location>
</feature>
<feature type="domain" description="G-protein coupled receptors family 2 profile 2" evidence="16">
    <location>
        <begin position="652"/>
        <end position="894"/>
    </location>
</feature>
<feature type="compositionally biased region" description="Polar residues" evidence="11">
    <location>
        <begin position="241"/>
        <end position="261"/>
    </location>
</feature>
<name>A0A8W8IV05_MAGGI</name>
<dbReference type="PRINTS" id="PR00249">
    <property type="entry name" value="GPCRSECRETIN"/>
</dbReference>
<dbReference type="InterPro" id="IPR018378">
    <property type="entry name" value="C-type_lectin_CS"/>
</dbReference>
<dbReference type="InterPro" id="IPR046338">
    <property type="entry name" value="GAIN_dom_sf"/>
</dbReference>
<dbReference type="GO" id="GO:0004930">
    <property type="term" value="F:G protein-coupled receptor activity"/>
    <property type="evidence" value="ECO:0007669"/>
    <property type="project" value="UniProtKB-KW"/>
</dbReference>
<feature type="region of interest" description="Disordered" evidence="11">
    <location>
        <begin position="156"/>
        <end position="177"/>
    </location>
</feature>
<dbReference type="PROSITE" id="PS50221">
    <property type="entry name" value="GAIN_B"/>
    <property type="match status" value="1"/>
</dbReference>
<evidence type="ECO:0000256" key="7">
    <source>
        <dbReference type="ARBA" id="ARBA00023157"/>
    </source>
</evidence>
<dbReference type="FunFam" id="1.20.1070.10:FF:000200">
    <property type="entry name" value="Adhesion G protein-coupled receptor L3"/>
    <property type="match status" value="1"/>
</dbReference>
<comment type="subcellular location">
    <subcellularLocation>
        <location evidence="1">Membrane</location>
        <topology evidence="1">Multi-pass membrane protein</topology>
    </subcellularLocation>
</comment>
<dbReference type="PANTHER" id="PTHR12011">
    <property type="entry name" value="ADHESION G-PROTEIN COUPLED RECEPTOR"/>
    <property type="match status" value="1"/>
</dbReference>
<dbReference type="GO" id="GO:0007166">
    <property type="term" value="P:cell surface receptor signaling pathway"/>
    <property type="evidence" value="ECO:0007669"/>
    <property type="project" value="InterPro"/>
</dbReference>
<dbReference type="PROSITE" id="PS00650">
    <property type="entry name" value="G_PROTEIN_RECEP_F2_2"/>
    <property type="match status" value="1"/>
</dbReference>
<dbReference type="Proteomes" id="UP000005408">
    <property type="component" value="Unassembled WGS sequence"/>
</dbReference>
<dbReference type="PROSITE" id="PS50261">
    <property type="entry name" value="G_PROTEIN_RECEP_F2_4"/>
    <property type="match status" value="1"/>
</dbReference>
<keyword evidence="6 12" id="KW-0472">Membrane</keyword>
<keyword evidence="4 12" id="KW-1133">Transmembrane helix</keyword>
<dbReference type="Pfam" id="PF00059">
    <property type="entry name" value="Lectin_C"/>
    <property type="match status" value="1"/>
</dbReference>
<feature type="region of interest" description="Disordered" evidence="11">
    <location>
        <begin position="213"/>
        <end position="261"/>
    </location>
</feature>
<evidence type="ECO:0008006" key="19">
    <source>
        <dbReference type="Google" id="ProtNLM"/>
    </source>
</evidence>
<keyword evidence="5" id="KW-0297">G-protein coupled receptor</keyword>
<feature type="domain" description="GAIN-B" evidence="15">
    <location>
        <begin position="491"/>
        <end position="643"/>
    </location>
</feature>
<keyword evidence="10" id="KW-0807">Transducer</keyword>
<feature type="domain" description="C-type lectin" evidence="14">
    <location>
        <begin position="33"/>
        <end position="154"/>
    </location>
</feature>
<dbReference type="Gene3D" id="4.10.1240.10">
    <property type="entry name" value="GPCR, family 2, extracellular hormone receptor domain"/>
    <property type="match status" value="1"/>
</dbReference>
<feature type="transmembrane region" description="Helical" evidence="12">
    <location>
        <begin position="794"/>
        <end position="818"/>
    </location>
</feature>
<accession>A0A8W8IV05</accession>
<feature type="compositionally biased region" description="Low complexity" evidence="11">
    <location>
        <begin position="165"/>
        <end position="177"/>
    </location>
</feature>
<evidence type="ECO:0000256" key="3">
    <source>
        <dbReference type="ARBA" id="ARBA00022729"/>
    </source>
</evidence>
<dbReference type="OMA" id="RCPRTIV"/>
<dbReference type="InterPro" id="IPR017981">
    <property type="entry name" value="GPCR_2-like_7TM"/>
</dbReference>
<feature type="signal peptide" evidence="13">
    <location>
        <begin position="1"/>
        <end position="22"/>
    </location>
</feature>
<dbReference type="CDD" id="cd00037">
    <property type="entry name" value="CLECT"/>
    <property type="match status" value="1"/>
</dbReference>
<feature type="chain" id="PRO_5036456276" description="Latrophilin-3" evidence="13">
    <location>
        <begin position="23"/>
        <end position="937"/>
    </location>
</feature>
<feature type="transmembrane region" description="Helical" evidence="12">
    <location>
        <begin position="870"/>
        <end position="893"/>
    </location>
</feature>
<reference evidence="17" key="1">
    <citation type="submission" date="2022-08" db="UniProtKB">
        <authorList>
            <consortium name="EnsemblMetazoa"/>
        </authorList>
    </citation>
    <scope>IDENTIFICATION</scope>
    <source>
        <strain evidence="17">05x7-T-G4-1.051#20</strain>
    </source>
</reference>
<dbReference type="InterPro" id="IPR057244">
    <property type="entry name" value="GAIN_B"/>
</dbReference>
<evidence type="ECO:0000259" key="14">
    <source>
        <dbReference type="PROSITE" id="PS50041"/>
    </source>
</evidence>
<evidence type="ECO:0000256" key="11">
    <source>
        <dbReference type="SAM" id="MobiDB-lite"/>
    </source>
</evidence>
<evidence type="ECO:0000256" key="5">
    <source>
        <dbReference type="ARBA" id="ARBA00023040"/>
    </source>
</evidence>
<dbReference type="PANTHER" id="PTHR12011:SF347">
    <property type="entry name" value="FI21270P1-RELATED"/>
    <property type="match status" value="1"/>
</dbReference>
<evidence type="ECO:0000256" key="1">
    <source>
        <dbReference type="ARBA" id="ARBA00004141"/>
    </source>
</evidence>
<dbReference type="OrthoDB" id="1100386at2759"/>
<evidence type="ECO:0000313" key="17">
    <source>
        <dbReference type="EnsemblMetazoa" id="G1571.5:cds"/>
    </source>
</evidence>
<proteinExistence type="predicted"/>
<dbReference type="Pfam" id="PF00002">
    <property type="entry name" value="7tm_2"/>
    <property type="match status" value="1"/>
</dbReference>
<dbReference type="EnsemblMetazoa" id="G1571.5">
    <property type="protein sequence ID" value="G1571.5:cds"/>
    <property type="gene ID" value="G1571"/>
</dbReference>
<dbReference type="InterPro" id="IPR036445">
    <property type="entry name" value="GPCR_2_extracell_dom_sf"/>
</dbReference>
<evidence type="ECO:0000259" key="15">
    <source>
        <dbReference type="PROSITE" id="PS50221"/>
    </source>
</evidence>
<sequence length="937" mass="104262">MWKQITFVLTVLIITTNNLVNSVVICTPPWKKVHRGCYMFNRHLSTWYDAQQVCQRNGGYLASMSSRAEAVRVLLNIHPLIRTSSMKHWWLGLSLNKTIAKWKWEDGSDLQTNVIAWKPGEPNNSLRDEQCGEMNIQGKLNDQKCDSLNPFICEQYPPTLPPPSTTTVATTTDDPETTMDMLTPTTRNPGHTVKTTTFFNLNKTFTVGYKQRETVSVHPGEESLPEMTTGSDKSREEKPLTHTTDPTSNSSTGKLTTSRPSNIVKTTLKSASSRRDKTTRMSLNMDSVQSSSGLHITRAPNEADGNVEKIQCDPLEAYDISWPRATKGEVVSRPCKTGTGFATWTCDEKTAEWREMPNIDDCVSKDIERILDQTLSTSEDVSQLTADLVDALQAGGGRTVADIVTTARVLKSIPAIQAKDEEEFRTLAQDTISIGSLLVKQTMDSTDLSSADKKRAASVLLSAVEEVASELLDSIDKPIAFQTKSHTILAMFYVLDAASVTDLNFNTDDSGSNFLIPEHTLKQYNKNGLTKIVFMKHSNAADLLPVPDINYTILKDILSASIPGFDVRDLNDPVTFTMKLQRSRRSGSSIATPLCSFWNFSKGEVGDWSQEGCSLKEVNNTHVTCQCDHLTNFAVLMDVSGVELGYQHVLSLTFISYIGCIISIIFLATSWLTFQCLGSLQGERNSIHKNLVFCLFAAEVIFVFGIGRTEQKVACAAIALLLHFFFLSAFTWMLMEGIHIVVMLVQVFDAAKSRLKYYYLVGYGAPVIVVATTATTDFTAYGTDNYCWLTTQNWFIWSFAGPVALVLAVNAIVLSYSMSMVCRHSAYVFSQDRSQSGTFRAWIQGALAIEVLLGLTWVFGYFFINKETVAVAYIFTILNSLQGLFIFIFHCAMNRKVRGEYKKLVRLSKRAPSTTTKPQSNTARKQSGSYELYVPSS</sequence>
<keyword evidence="7" id="KW-1015">Disulfide bond</keyword>
<protein>
    <recommendedName>
        <fullName evidence="19">Latrophilin-3</fullName>
    </recommendedName>
</protein>
<dbReference type="GO" id="GO:0005886">
    <property type="term" value="C:plasma membrane"/>
    <property type="evidence" value="ECO:0007669"/>
    <property type="project" value="UniProtKB-SubCell"/>
</dbReference>
<dbReference type="SMART" id="SM00303">
    <property type="entry name" value="GPS"/>
    <property type="match status" value="1"/>
</dbReference>
<dbReference type="InterPro" id="IPR001304">
    <property type="entry name" value="C-type_lectin-like"/>
</dbReference>